<dbReference type="SUPFAM" id="SSF47336">
    <property type="entry name" value="ACP-like"/>
    <property type="match status" value="1"/>
</dbReference>
<dbReference type="InterPro" id="IPR036736">
    <property type="entry name" value="ACP-like_sf"/>
</dbReference>
<dbReference type="InterPro" id="IPR023213">
    <property type="entry name" value="CAT-like_dom_sf"/>
</dbReference>
<keyword evidence="6" id="KW-1185">Reference proteome</keyword>
<evidence type="ECO:0000259" key="3">
    <source>
        <dbReference type="Pfam" id="PF00550"/>
    </source>
</evidence>
<comment type="similarity">
    <text evidence="2">Belongs to the NRP synthetase family.</text>
</comment>
<dbReference type="Pfam" id="PF00668">
    <property type="entry name" value="Condensation"/>
    <property type="match status" value="1"/>
</dbReference>
<reference evidence="5 6" key="1">
    <citation type="submission" date="2024-07" db="EMBL/GenBank/DDBJ databases">
        <title>Section-level genome sequencing and comparative genomics of Aspergillus sections Usti and Cavernicolus.</title>
        <authorList>
            <consortium name="Lawrence Berkeley National Laboratory"/>
            <person name="Nybo J.L."/>
            <person name="Vesth T.C."/>
            <person name="Theobald S."/>
            <person name="Frisvad J.C."/>
            <person name="Larsen T.O."/>
            <person name="Kjaerboelling I."/>
            <person name="Rothschild-Mancinelli K."/>
            <person name="Lyhne E.K."/>
            <person name="Kogle M.E."/>
            <person name="Barry K."/>
            <person name="Clum A."/>
            <person name="Na H."/>
            <person name="Ledsgaard L."/>
            <person name="Lin J."/>
            <person name="Lipzen A."/>
            <person name="Kuo A."/>
            <person name="Riley R."/>
            <person name="Mondo S."/>
            <person name="Labutti K."/>
            <person name="Haridas S."/>
            <person name="Pangalinan J."/>
            <person name="Salamov A.A."/>
            <person name="Simmons B.A."/>
            <person name="Magnuson J.K."/>
            <person name="Chen J."/>
            <person name="Drula E."/>
            <person name="Henrissat B."/>
            <person name="Wiebenga A."/>
            <person name="Lubbers R.J."/>
            <person name="Gomes A.C."/>
            <person name="Macurrencykelacurrency M.R."/>
            <person name="Stajich J."/>
            <person name="Grigoriev I.V."/>
            <person name="Mortensen U.H."/>
            <person name="De Vries R.P."/>
            <person name="Baker S.E."/>
            <person name="Andersen M.R."/>
        </authorList>
    </citation>
    <scope>NUCLEOTIDE SEQUENCE [LARGE SCALE GENOMIC DNA]</scope>
    <source>
        <strain evidence="5 6">CBS 449.75</strain>
    </source>
</reference>
<dbReference type="Proteomes" id="UP001610432">
    <property type="component" value="Unassembled WGS sequence"/>
</dbReference>
<comment type="caution">
    <text evidence="5">The sequence shown here is derived from an EMBL/GenBank/DDBJ whole genome shotgun (WGS) entry which is preliminary data.</text>
</comment>
<sequence length="662" mass="73155">MGRSFAPKYVLHLQDDLGCEKYPTTTSGKIKKNVVKEWVAAHLGLGVSAHATDTSESTSGATESKADIAAELTACWSSVSGLDPQDIKPDMPIRTFTDSTMLIQFLQLAKKQGFKLTLKEVLTANTIEKQVHLLGGTYTPRSNLSTVAESVESPKDSKKERAAAQLGLLATDIEELVPMTDIFRMMAVDRPFPGVWDLRLALSVRRDLTSAEVAAVLETWLRRHELLRSVISTVEGEPPAYAVMHPHEKWLKQQILFGPEVHDLHGVINYNPKDFVDSSYGPLCKATILPLRNTSRCGIVIHIHHTLFDGMVMERWVRDLKHLFNGGSQLNWYPYREFAANYEIYRTTLDADEAVQYFVNKLTGISSSKAATWDIHRVCEKLDKSYSPPETIVPSVTPTRPSPATLPKRFIHLPKLQEMRSRHGISAPIIALAACALINTRYTGADEAIITNLLAGRSWPVEPTNANDEEEAFSPLELSGPTLQNLPARIPLSPTDTALDLLTRVRTEQDEMMLREHVPFRRVYDLVAAQTPHGPADAATLYTLLTTQQFDWLLTPYTPGSGGAETETDESIELLLDTSLGRARWVWLPRLVQGQGHGGKGDVMHCDIFHAEADLPVRATNALVEEFLCAVAWLAEPGNMGAAVGGCVFEGYEVGFASGVDL</sequence>
<organism evidence="5 6">
    <name type="scientific">Aspergillus lucknowensis</name>
    <dbReference type="NCBI Taxonomy" id="176173"/>
    <lineage>
        <taxon>Eukaryota</taxon>
        <taxon>Fungi</taxon>
        <taxon>Dikarya</taxon>
        <taxon>Ascomycota</taxon>
        <taxon>Pezizomycotina</taxon>
        <taxon>Eurotiomycetes</taxon>
        <taxon>Eurotiomycetidae</taxon>
        <taxon>Eurotiales</taxon>
        <taxon>Aspergillaceae</taxon>
        <taxon>Aspergillus</taxon>
        <taxon>Aspergillus subgen. Nidulantes</taxon>
    </lineage>
</organism>
<evidence type="ECO:0000256" key="2">
    <source>
        <dbReference type="ARBA" id="ARBA00029454"/>
    </source>
</evidence>
<dbReference type="EMBL" id="JBFXLQ010000007">
    <property type="protein sequence ID" value="KAL2870169.1"/>
    <property type="molecule type" value="Genomic_DNA"/>
</dbReference>
<evidence type="ECO:0000256" key="1">
    <source>
        <dbReference type="ARBA" id="ARBA00022598"/>
    </source>
</evidence>
<dbReference type="Gene3D" id="3.30.559.10">
    <property type="entry name" value="Chloramphenicol acetyltransferase-like domain"/>
    <property type="match status" value="1"/>
</dbReference>
<evidence type="ECO:0000313" key="6">
    <source>
        <dbReference type="Proteomes" id="UP001610432"/>
    </source>
</evidence>
<proteinExistence type="inferred from homology"/>
<dbReference type="Gene3D" id="3.30.559.30">
    <property type="entry name" value="Nonribosomal peptide synthetase, condensation domain"/>
    <property type="match status" value="1"/>
</dbReference>
<evidence type="ECO:0000313" key="5">
    <source>
        <dbReference type="EMBL" id="KAL2870169.1"/>
    </source>
</evidence>
<name>A0ABR4M075_9EURO</name>
<protein>
    <submittedName>
        <fullName evidence="5">Uncharacterized protein</fullName>
    </submittedName>
</protein>
<gene>
    <name evidence="5" type="ORF">BJX67DRAFT_346709</name>
</gene>
<dbReference type="InterPro" id="IPR009081">
    <property type="entry name" value="PP-bd_ACP"/>
</dbReference>
<accession>A0ABR4M075</accession>
<dbReference type="PANTHER" id="PTHR45527">
    <property type="entry name" value="NONRIBOSOMAL PEPTIDE SYNTHETASE"/>
    <property type="match status" value="1"/>
</dbReference>
<dbReference type="SUPFAM" id="SSF52777">
    <property type="entry name" value="CoA-dependent acyltransferases"/>
    <property type="match status" value="2"/>
</dbReference>
<keyword evidence="1" id="KW-0436">Ligase</keyword>
<dbReference type="PANTHER" id="PTHR45527:SF1">
    <property type="entry name" value="FATTY ACID SYNTHASE"/>
    <property type="match status" value="1"/>
</dbReference>
<dbReference type="InterPro" id="IPR001242">
    <property type="entry name" value="Condensation_dom"/>
</dbReference>
<dbReference type="RefSeq" id="XP_070889148.1">
    <property type="nucleotide sequence ID" value="XM_071028440.1"/>
</dbReference>
<dbReference type="Pfam" id="PF00550">
    <property type="entry name" value="PP-binding"/>
    <property type="match status" value="1"/>
</dbReference>
<evidence type="ECO:0000259" key="4">
    <source>
        <dbReference type="Pfam" id="PF00668"/>
    </source>
</evidence>
<dbReference type="GeneID" id="98143512"/>
<feature type="domain" description="Carrier" evidence="3">
    <location>
        <begin position="71"/>
        <end position="133"/>
    </location>
</feature>
<feature type="domain" description="Condensation" evidence="4">
    <location>
        <begin position="196"/>
        <end position="529"/>
    </location>
</feature>